<keyword evidence="3" id="KW-1185">Reference proteome</keyword>
<reference evidence="3" key="1">
    <citation type="journal article" date="2024" name="Int. J. Syst. Evol. Microbiol.">
        <title>Methylomarinovum tepidoasis sp. nov., a moderately thermophilic methanotroph of the family Methylothermaceae isolated from a deep-sea hydrothermal field.</title>
        <authorList>
            <person name="Hirayama H."/>
            <person name="Takaki Y."/>
            <person name="Abe M."/>
            <person name="Miyazaki M."/>
            <person name="Uematsu K."/>
            <person name="Matsui Y."/>
            <person name="Takai K."/>
        </authorList>
    </citation>
    <scope>NUCLEOTIDE SEQUENCE [LARGE SCALE GENOMIC DNA]</scope>
    <source>
        <strain evidence="3">IT-9</strain>
    </source>
</reference>
<evidence type="ECO:0000259" key="1">
    <source>
        <dbReference type="Pfam" id="PF01850"/>
    </source>
</evidence>
<dbReference type="AlphaFoldDB" id="A0AAU9CHN3"/>
<evidence type="ECO:0000313" key="3">
    <source>
        <dbReference type="Proteomes" id="UP001321825"/>
    </source>
</evidence>
<dbReference type="EMBL" id="AP024714">
    <property type="protein sequence ID" value="BCX82505.1"/>
    <property type="molecule type" value="Genomic_DNA"/>
</dbReference>
<name>A0AAU9CHN3_9GAMM</name>
<proteinExistence type="predicted"/>
<dbReference type="Pfam" id="PF01850">
    <property type="entry name" value="PIN"/>
    <property type="match status" value="1"/>
</dbReference>
<feature type="domain" description="PIN" evidence="1">
    <location>
        <begin position="7"/>
        <end position="125"/>
    </location>
</feature>
<organism evidence="2 3">
    <name type="scientific">Methylomarinovum caldicuralii</name>
    <dbReference type="NCBI Taxonomy" id="438856"/>
    <lineage>
        <taxon>Bacteria</taxon>
        <taxon>Pseudomonadati</taxon>
        <taxon>Pseudomonadota</taxon>
        <taxon>Gammaproteobacteria</taxon>
        <taxon>Methylococcales</taxon>
        <taxon>Methylothermaceae</taxon>
        <taxon>Methylomarinovum</taxon>
    </lineage>
</organism>
<sequence>MKRPKAIVDTGPLVAFLDEDDRHHAWSVECFKQLPPPLLTCEAVIAETLHLLRAFPIACDLVYRWIENGLLLPDFSLTEEAASVRSLVQRYRNVPMSLADACLVRMAEQHPDHLIFTLDSDFRIYRKHRNRPLKQLTPDPR</sequence>
<evidence type="ECO:0000313" key="2">
    <source>
        <dbReference type="EMBL" id="BCX82505.1"/>
    </source>
</evidence>
<gene>
    <name evidence="2" type="ORF">MIT9_P2091</name>
</gene>
<dbReference type="SUPFAM" id="SSF88723">
    <property type="entry name" value="PIN domain-like"/>
    <property type="match status" value="1"/>
</dbReference>
<dbReference type="KEGG" id="mcau:MIT9_P2091"/>
<dbReference type="InterPro" id="IPR002716">
    <property type="entry name" value="PIN_dom"/>
</dbReference>
<dbReference type="Proteomes" id="UP001321825">
    <property type="component" value="Chromosome"/>
</dbReference>
<dbReference type="InterPro" id="IPR029060">
    <property type="entry name" value="PIN-like_dom_sf"/>
</dbReference>
<accession>A0AAU9CHN3</accession>
<dbReference type="RefSeq" id="WP_317704903.1">
    <property type="nucleotide sequence ID" value="NZ_AP024714.1"/>
</dbReference>
<protein>
    <recommendedName>
        <fullName evidence="1">PIN domain-containing protein</fullName>
    </recommendedName>
</protein>
<dbReference type="Gene3D" id="3.40.50.1010">
    <property type="entry name" value="5'-nuclease"/>
    <property type="match status" value="1"/>
</dbReference>